<sequence>MSTTPYAWIAETHEAETVARLLVEFRDHLGMDWPSENAFLAGVERLMDDRDTEFVLGAAHADAPPTGVVQLRFRYGIWRAGGDCLVEDVYVSEASRGAGIARTMLEHATTRALERGCRRMELDTNETNATAIALYESLGFTNSTAAYEGRDLYFRRHLPHE</sequence>
<evidence type="ECO:0000259" key="3">
    <source>
        <dbReference type="PROSITE" id="PS51186"/>
    </source>
</evidence>
<dbReference type="Gene3D" id="3.40.630.30">
    <property type="match status" value="1"/>
</dbReference>
<feature type="domain" description="N-acetyltransferase" evidence="3">
    <location>
        <begin position="10"/>
        <end position="159"/>
    </location>
</feature>
<evidence type="ECO:0000313" key="4">
    <source>
        <dbReference type="EMBL" id="UTI64979.1"/>
    </source>
</evidence>
<dbReference type="InterPro" id="IPR000182">
    <property type="entry name" value="GNAT_dom"/>
</dbReference>
<dbReference type="PANTHER" id="PTHR43877">
    <property type="entry name" value="AMINOALKYLPHOSPHONATE N-ACETYLTRANSFERASE-RELATED-RELATED"/>
    <property type="match status" value="1"/>
</dbReference>
<evidence type="ECO:0000313" key="5">
    <source>
        <dbReference type="Proteomes" id="UP001056035"/>
    </source>
</evidence>
<dbReference type="InterPro" id="IPR050832">
    <property type="entry name" value="Bact_Acetyltransf"/>
</dbReference>
<name>A0ABY5DVM0_9ACTN</name>
<keyword evidence="1" id="KW-0808">Transferase</keyword>
<dbReference type="SUPFAM" id="SSF55729">
    <property type="entry name" value="Acyl-CoA N-acyltransferases (Nat)"/>
    <property type="match status" value="1"/>
</dbReference>
<dbReference type="Pfam" id="PF00583">
    <property type="entry name" value="Acetyltransf_1"/>
    <property type="match status" value="1"/>
</dbReference>
<dbReference type="InterPro" id="IPR016181">
    <property type="entry name" value="Acyl_CoA_acyltransferase"/>
</dbReference>
<dbReference type="Proteomes" id="UP001056035">
    <property type="component" value="Chromosome"/>
</dbReference>
<dbReference type="CDD" id="cd04301">
    <property type="entry name" value="NAT_SF"/>
    <property type="match status" value="1"/>
</dbReference>
<evidence type="ECO:0000256" key="2">
    <source>
        <dbReference type="ARBA" id="ARBA00023315"/>
    </source>
</evidence>
<keyword evidence="5" id="KW-1185">Reference proteome</keyword>
<organism evidence="4 5">
    <name type="scientific">Paraconexibacter antarcticus</name>
    <dbReference type="NCBI Taxonomy" id="2949664"/>
    <lineage>
        <taxon>Bacteria</taxon>
        <taxon>Bacillati</taxon>
        <taxon>Actinomycetota</taxon>
        <taxon>Thermoleophilia</taxon>
        <taxon>Solirubrobacterales</taxon>
        <taxon>Paraconexibacteraceae</taxon>
        <taxon>Paraconexibacter</taxon>
    </lineage>
</organism>
<evidence type="ECO:0000256" key="1">
    <source>
        <dbReference type="ARBA" id="ARBA00022679"/>
    </source>
</evidence>
<keyword evidence="2" id="KW-0012">Acyltransferase</keyword>
<dbReference type="PROSITE" id="PS51186">
    <property type="entry name" value="GNAT"/>
    <property type="match status" value="1"/>
</dbReference>
<reference evidence="4 5" key="1">
    <citation type="submission" date="2022-06" db="EMBL/GenBank/DDBJ databases">
        <title>Paraconexibacter antarcticus.</title>
        <authorList>
            <person name="Kim C.S."/>
        </authorList>
    </citation>
    <scope>NUCLEOTIDE SEQUENCE [LARGE SCALE GENOMIC DNA]</scope>
    <source>
        <strain evidence="4 5">02-257</strain>
    </source>
</reference>
<protein>
    <submittedName>
        <fullName evidence="4">GNAT family N-acetyltransferase</fullName>
    </submittedName>
</protein>
<dbReference type="PANTHER" id="PTHR43877:SF2">
    <property type="entry name" value="AMINOALKYLPHOSPHONATE N-ACETYLTRANSFERASE-RELATED"/>
    <property type="match status" value="1"/>
</dbReference>
<proteinExistence type="predicted"/>
<dbReference type="RefSeq" id="WP_254571671.1">
    <property type="nucleotide sequence ID" value="NZ_CP098502.1"/>
</dbReference>
<accession>A0ABY5DVM0</accession>
<gene>
    <name evidence="4" type="ORF">NBH00_01940</name>
</gene>
<dbReference type="EMBL" id="CP098502">
    <property type="protein sequence ID" value="UTI64979.1"/>
    <property type="molecule type" value="Genomic_DNA"/>
</dbReference>